<proteinExistence type="predicted"/>
<feature type="compositionally biased region" description="Pro residues" evidence="1">
    <location>
        <begin position="318"/>
        <end position="330"/>
    </location>
</feature>
<dbReference type="InterPro" id="IPR036390">
    <property type="entry name" value="WH_DNA-bd_sf"/>
</dbReference>
<dbReference type="Proteomes" id="UP000008743">
    <property type="component" value="Unassembled WGS sequence"/>
</dbReference>
<feature type="region of interest" description="Disordered" evidence="1">
    <location>
        <begin position="1"/>
        <end position="113"/>
    </location>
</feature>
<feature type="compositionally biased region" description="Low complexity" evidence="1">
    <location>
        <begin position="331"/>
        <end position="347"/>
    </location>
</feature>
<organism evidence="3 4">
    <name type="scientific">Capsaspora owczarzaki (strain ATCC 30864)</name>
    <dbReference type="NCBI Taxonomy" id="595528"/>
    <lineage>
        <taxon>Eukaryota</taxon>
        <taxon>Filasterea</taxon>
        <taxon>Capsaspora</taxon>
    </lineage>
</organism>
<dbReference type="SUPFAM" id="SSF46785">
    <property type="entry name" value="Winged helix' DNA-binding domain"/>
    <property type="match status" value="1"/>
</dbReference>
<evidence type="ECO:0000256" key="1">
    <source>
        <dbReference type="SAM" id="MobiDB-lite"/>
    </source>
</evidence>
<dbReference type="InterPro" id="IPR014939">
    <property type="entry name" value="CDT1_Gemini-bd-like"/>
</dbReference>
<dbReference type="EMBL" id="KE346360">
    <property type="protein sequence ID" value="KJE89710.1"/>
    <property type="molecule type" value="Genomic_DNA"/>
</dbReference>
<evidence type="ECO:0000259" key="2">
    <source>
        <dbReference type="Pfam" id="PF08839"/>
    </source>
</evidence>
<feature type="region of interest" description="Disordered" evidence="1">
    <location>
        <begin position="736"/>
        <end position="757"/>
    </location>
</feature>
<keyword evidence="4" id="KW-1185">Reference proteome</keyword>
<feature type="compositionally biased region" description="Low complexity" evidence="1">
    <location>
        <begin position="160"/>
        <end position="185"/>
    </location>
</feature>
<sequence>MPPKRGGIAGYLRPTVQGSSSSSSPNSKDNPAAATASPTVRQTRRSSGLLGLSSHGDSSSTSNSNVVSSSDDGSASAAADDPADDAGIQKPTPFQPSRKRPLSEVDADPATPSLLLHKRPLVFHPAALEPITTTTTTTTTEVRSLADALRQPPPAKAKGRSNSNSSILLRNAASTSSAITSASAAMLARSSQVQTTEVEHDSEDQTARAAEQPDLSKNETTSSASVQTALPSTSPTMQSATDKTPSHQSQLQESTVEAQNPPSSSSSSSSSSSAPPPLPAASVTNPSEWRSMKDFPLFNISRPRSSLSLSMASFVPAQPQPPSPPSPTAPPAAATIATEPTAHAAARPPMPSSPRRPHSSPAKSPRSTEPVESIFAAVDPNSHSPSSARPYSILPPLPLDVPLGVSSGSVSPARQFVSALSSRGRAMALQAAGQPVSAARVLQLDPASSSSYSSSSSSFPSSSSLVSASTAVLGLPPRATAIPYAASSAFDPSPYPNLQSGSSTVLNTETSSLRAKTAVEDPYPQPIRLPAVYEKLERKFQALEDILRTRTIRDVSVSLQSLTRHMSQGDYKLSFGPEDLALIMALMPNAYSLKVLKSDAHKLHNWADSQYQLHVRFPAAPGVPSTEWAGEKSSIMSDTTKLQRMDAFHQNLRKLAWTTYDTKLRHLLGYSSDIKFAGTLHHAIPWDTLPLDIEPITLPTPDLGVVSSVAQLLDNPSLTASVRQKLQTLADHRASAAAEQQSSAAAPTMASAAAPEPLDKSLKNVDKDLLARIQQKQQKSLGLTLDKLSVAWQSAVQNLQHSLSNVQFSLEFGKRTVPVPTIMAQRAGGADVAYRHKILEFLVALRPDLCELKKALQSVQSHESPRRHEVEFFRLLKADALGELRTFVSDLPAAPTAEHERLMRAVGLLD</sequence>
<dbReference type="RefSeq" id="XP_004366012.1">
    <property type="nucleotide sequence ID" value="XM_004365955.2"/>
</dbReference>
<accession>A0A0D2WIM5</accession>
<gene>
    <name evidence="3" type="ORF">CAOG_001141</name>
</gene>
<feature type="domain" description="CDT1 Geminin-binding" evidence="2">
    <location>
        <begin position="529"/>
        <end position="699"/>
    </location>
</feature>
<protein>
    <recommendedName>
        <fullName evidence="2">CDT1 Geminin-binding domain-containing protein</fullName>
    </recommendedName>
</protein>
<evidence type="ECO:0000313" key="4">
    <source>
        <dbReference type="Proteomes" id="UP000008743"/>
    </source>
</evidence>
<dbReference type="Pfam" id="PF08839">
    <property type="entry name" value="CDT1"/>
    <property type="match status" value="1"/>
</dbReference>
<feature type="compositionally biased region" description="Low complexity" evidence="1">
    <location>
        <begin position="261"/>
        <end position="273"/>
    </location>
</feature>
<dbReference type="AlphaFoldDB" id="A0A0D2WIM5"/>
<feature type="compositionally biased region" description="Low complexity" evidence="1">
    <location>
        <begin position="46"/>
        <end position="80"/>
    </location>
</feature>
<reference evidence="4" key="1">
    <citation type="submission" date="2011-02" db="EMBL/GenBank/DDBJ databases">
        <title>The Genome Sequence of Capsaspora owczarzaki ATCC 30864.</title>
        <authorList>
            <person name="Russ C."/>
            <person name="Cuomo C."/>
            <person name="Burger G."/>
            <person name="Gray M.W."/>
            <person name="Holland P.W.H."/>
            <person name="King N."/>
            <person name="Lang F.B.F."/>
            <person name="Roger A.J."/>
            <person name="Ruiz-Trillo I."/>
            <person name="Young S.K."/>
            <person name="Zeng Q."/>
            <person name="Gargeya S."/>
            <person name="Alvarado L."/>
            <person name="Berlin A."/>
            <person name="Chapman S.B."/>
            <person name="Chen Z."/>
            <person name="Freedman E."/>
            <person name="Gellesch M."/>
            <person name="Goldberg J."/>
            <person name="Griggs A."/>
            <person name="Gujja S."/>
            <person name="Heilman E."/>
            <person name="Heiman D."/>
            <person name="Howarth C."/>
            <person name="Mehta T."/>
            <person name="Neiman D."/>
            <person name="Pearson M."/>
            <person name="Roberts A."/>
            <person name="Saif S."/>
            <person name="Shea T."/>
            <person name="Shenoy N."/>
            <person name="Sisk P."/>
            <person name="Stolte C."/>
            <person name="Sykes S."/>
            <person name="White J."/>
            <person name="Yandava C."/>
            <person name="Haas B."/>
            <person name="Nusbaum C."/>
            <person name="Birren B."/>
        </authorList>
    </citation>
    <scope>NUCLEOTIDE SEQUENCE</scope>
    <source>
        <strain evidence="4">ATCC 30864</strain>
    </source>
</reference>
<feature type="compositionally biased region" description="Low complexity" evidence="1">
    <location>
        <begin position="736"/>
        <end position="756"/>
    </location>
</feature>
<feature type="region of interest" description="Disordered" evidence="1">
    <location>
        <begin position="312"/>
        <end position="370"/>
    </location>
</feature>
<dbReference type="InParanoid" id="A0A0D2WIM5"/>
<feature type="compositionally biased region" description="Basic and acidic residues" evidence="1">
    <location>
        <begin position="197"/>
        <end position="206"/>
    </location>
</feature>
<evidence type="ECO:0000313" key="3">
    <source>
        <dbReference type="EMBL" id="KJE89710.1"/>
    </source>
</evidence>
<feature type="region of interest" description="Disordered" evidence="1">
    <location>
        <begin position="125"/>
        <end position="291"/>
    </location>
</feature>
<feature type="compositionally biased region" description="Polar residues" evidence="1">
    <location>
        <begin position="218"/>
        <end position="260"/>
    </location>
</feature>
<name>A0A0D2WIM5_CAPO3</name>